<dbReference type="InterPro" id="IPR050469">
    <property type="entry name" value="Diguanylate_Cyclase"/>
</dbReference>
<evidence type="ECO:0000256" key="1">
    <source>
        <dbReference type="ARBA" id="ARBA00012528"/>
    </source>
</evidence>
<evidence type="ECO:0000313" key="7">
    <source>
        <dbReference type="Proteomes" id="UP000233597"/>
    </source>
</evidence>
<dbReference type="Gene3D" id="3.30.70.270">
    <property type="match status" value="1"/>
</dbReference>
<dbReference type="InterPro" id="IPR000014">
    <property type="entry name" value="PAS"/>
</dbReference>
<dbReference type="PANTHER" id="PTHR45138">
    <property type="entry name" value="REGULATORY COMPONENTS OF SENSORY TRANSDUCTION SYSTEM"/>
    <property type="match status" value="1"/>
</dbReference>
<dbReference type="SUPFAM" id="SSF55073">
    <property type="entry name" value="Nucleotide cyclase"/>
    <property type="match status" value="1"/>
</dbReference>
<gene>
    <name evidence="6" type="ORF">COO20_10885</name>
</gene>
<dbReference type="FunFam" id="3.30.70.270:FF:000001">
    <property type="entry name" value="Diguanylate cyclase domain protein"/>
    <property type="match status" value="1"/>
</dbReference>
<dbReference type="SMART" id="SM00065">
    <property type="entry name" value="GAF"/>
    <property type="match status" value="1"/>
</dbReference>
<dbReference type="Proteomes" id="UP000233597">
    <property type="component" value="Unassembled WGS sequence"/>
</dbReference>
<evidence type="ECO:0000313" key="6">
    <source>
        <dbReference type="EMBL" id="PKR54054.1"/>
    </source>
</evidence>
<dbReference type="NCBIfam" id="TIGR00254">
    <property type="entry name" value="GGDEF"/>
    <property type="match status" value="1"/>
</dbReference>
<dbReference type="SUPFAM" id="SSF55781">
    <property type="entry name" value="GAF domain-like"/>
    <property type="match status" value="1"/>
</dbReference>
<evidence type="ECO:0000256" key="2">
    <source>
        <dbReference type="ARBA" id="ARBA00034247"/>
    </source>
</evidence>
<dbReference type="Pfam" id="PF00990">
    <property type="entry name" value="GGDEF"/>
    <property type="match status" value="1"/>
</dbReference>
<dbReference type="PROSITE" id="PS50113">
    <property type="entry name" value="PAC"/>
    <property type="match status" value="1"/>
</dbReference>
<dbReference type="SMART" id="SM00267">
    <property type="entry name" value="GGDEF"/>
    <property type="match status" value="1"/>
</dbReference>
<dbReference type="Gene3D" id="3.30.450.20">
    <property type="entry name" value="PAS domain"/>
    <property type="match status" value="1"/>
</dbReference>
<dbReference type="GO" id="GO:0006355">
    <property type="term" value="P:regulation of DNA-templated transcription"/>
    <property type="evidence" value="ECO:0007669"/>
    <property type="project" value="InterPro"/>
</dbReference>
<dbReference type="RefSeq" id="WP_101266404.1">
    <property type="nucleotide sequence ID" value="NZ_NWTK01000006.1"/>
</dbReference>
<proteinExistence type="predicted"/>
<dbReference type="SUPFAM" id="SSF55785">
    <property type="entry name" value="PYP-like sensor domain (PAS domain)"/>
    <property type="match status" value="1"/>
</dbReference>
<dbReference type="AlphaFoldDB" id="A0A2N3KU01"/>
<feature type="domain" description="GGDEF" evidence="5">
    <location>
        <begin position="342"/>
        <end position="474"/>
    </location>
</feature>
<feature type="domain" description="PAS" evidence="3">
    <location>
        <begin position="20"/>
        <end position="92"/>
    </location>
</feature>
<dbReference type="InterPro" id="IPR000160">
    <property type="entry name" value="GGDEF_dom"/>
</dbReference>
<dbReference type="CDD" id="cd01949">
    <property type="entry name" value="GGDEF"/>
    <property type="match status" value="1"/>
</dbReference>
<dbReference type="PROSITE" id="PS50112">
    <property type="entry name" value="PAS"/>
    <property type="match status" value="1"/>
</dbReference>
<comment type="catalytic activity">
    <reaction evidence="2">
        <text>2 GTP = 3',3'-c-di-GMP + 2 diphosphate</text>
        <dbReference type="Rhea" id="RHEA:24898"/>
        <dbReference type="ChEBI" id="CHEBI:33019"/>
        <dbReference type="ChEBI" id="CHEBI:37565"/>
        <dbReference type="ChEBI" id="CHEBI:58805"/>
        <dbReference type="EC" id="2.7.7.65"/>
    </reaction>
</comment>
<dbReference type="InterPro" id="IPR003018">
    <property type="entry name" value="GAF"/>
</dbReference>
<dbReference type="InterPro" id="IPR013767">
    <property type="entry name" value="PAS_fold"/>
</dbReference>
<dbReference type="EC" id="2.7.7.65" evidence="1"/>
<feature type="domain" description="PAC" evidence="4">
    <location>
        <begin position="94"/>
        <end position="146"/>
    </location>
</feature>
<dbReference type="GO" id="GO:0052621">
    <property type="term" value="F:diguanylate cyclase activity"/>
    <property type="evidence" value="ECO:0007669"/>
    <property type="project" value="UniProtKB-EC"/>
</dbReference>
<dbReference type="InterPro" id="IPR029787">
    <property type="entry name" value="Nucleotide_cyclase"/>
</dbReference>
<name>A0A2N3KU01_9PROT</name>
<dbReference type="InterPro" id="IPR000700">
    <property type="entry name" value="PAS-assoc_C"/>
</dbReference>
<dbReference type="Pfam" id="PF00989">
    <property type="entry name" value="PAS"/>
    <property type="match status" value="1"/>
</dbReference>
<dbReference type="CDD" id="cd00130">
    <property type="entry name" value="PAS"/>
    <property type="match status" value="1"/>
</dbReference>
<sequence>MSFTGATGPDLSSFVTAPLVAPVLPYVFEHIETAAVIADHNRNVIMLNPSAEKLFGYKSSEVVGRQTSMFYADTEDFRDLGRKRYNEAASETSERVIVRYIRKDGTVFEGETSGGPIRNQDSSELVFLALITDVTVRMEAERALNRLHEITSSRQLDFSQRIQSVLYLGTMHFGLPIGIFSRIVDNEYEVRHVVHPEDAVEVGATFELGTTYCSQVVKAGDAVGFHHVANSELKTHPCYKNFGMEAYLGAPVLVDGEPYGTLNFSSPSPTRPFTGQDIELIRLFAGWMGHEIARRTDLEELRLAHQELEYQATTDSLTGLFNRRHMEQRLSQELERANRHRRPMAVALMDFDRFKQLNDTHGHQAGDNALKLFATEVERIARKMDVFARWGGEEFLAVLPDTDLEGAQQFLTRLTDGIRNAGFAHDGVDIDLTISVGVTMAQPDDTPDTITSRADSAMYQAKKAGRDCIRVAEITPEMV</sequence>
<organism evidence="6 7">
    <name type="scientific">Thalassospira marina</name>
    <dbReference type="NCBI Taxonomy" id="2048283"/>
    <lineage>
        <taxon>Bacteria</taxon>
        <taxon>Pseudomonadati</taxon>
        <taxon>Pseudomonadota</taxon>
        <taxon>Alphaproteobacteria</taxon>
        <taxon>Rhodospirillales</taxon>
        <taxon>Thalassospiraceae</taxon>
        <taxon>Thalassospira</taxon>
    </lineage>
</organism>
<protein>
    <recommendedName>
        <fullName evidence="1">diguanylate cyclase</fullName>
        <ecNumber evidence="1">2.7.7.65</ecNumber>
    </recommendedName>
</protein>
<dbReference type="InterPro" id="IPR035965">
    <property type="entry name" value="PAS-like_dom_sf"/>
</dbReference>
<dbReference type="InterPro" id="IPR001610">
    <property type="entry name" value="PAC"/>
</dbReference>
<dbReference type="PROSITE" id="PS50887">
    <property type="entry name" value="GGDEF"/>
    <property type="match status" value="1"/>
</dbReference>
<dbReference type="InterPro" id="IPR043128">
    <property type="entry name" value="Rev_trsase/Diguanyl_cyclase"/>
</dbReference>
<dbReference type="SMART" id="SM00086">
    <property type="entry name" value="PAC"/>
    <property type="match status" value="1"/>
</dbReference>
<evidence type="ECO:0000259" key="4">
    <source>
        <dbReference type="PROSITE" id="PS50113"/>
    </source>
</evidence>
<evidence type="ECO:0000259" key="3">
    <source>
        <dbReference type="PROSITE" id="PS50112"/>
    </source>
</evidence>
<dbReference type="Gene3D" id="3.30.450.40">
    <property type="match status" value="1"/>
</dbReference>
<evidence type="ECO:0000259" key="5">
    <source>
        <dbReference type="PROSITE" id="PS50887"/>
    </source>
</evidence>
<dbReference type="InterPro" id="IPR029016">
    <property type="entry name" value="GAF-like_dom_sf"/>
</dbReference>
<reference evidence="6 7" key="1">
    <citation type="submission" date="2017-09" db="EMBL/GenBank/DDBJ databases">
        <title>Biodiversity and function of Thalassospira species in the particle-attached aromatic-hydrocarbon-degrading consortia from the surface seawater of the South China Sea.</title>
        <authorList>
            <person name="Dong C."/>
            <person name="Liu R."/>
            <person name="Shao Z."/>
        </authorList>
    </citation>
    <scope>NUCLEOTIDE SEQUENCE [LARGE SCALE GENOMIC DNA]</scope>
    <source>
        <strain evidence="6 7">CSC1P2</strain>
    </source>
</reference>
<dbReference type="OrthoDB" id="9812260at2"/>
<accession>A0A2N3KU01</accession>
<dbReference type="Pfam" id="PF01590">
    <property type="entry name" value="GAF"/>
    <property type="match status" value="1"/>
</dbReference>
<comment type="caution">
    <text evidence="6">The sequence shown here is derived from an EMBL/GenBank/DDBJ whole genome shotgun (WGS) entry which is preliminary data.</text>
</comment>
<dbReference type="PANTHER" id="PTHR45138:SF9">
    <property type="entry name" value="DIGUANYLATE CYCLASE DGCM-RELATED"/>
    <property type="match status" value="1"/>
</dbReference>
<dbReference type="EMBL" id="NWTK01000006">
    <property type="protein sequence ID" value="PKR54054.1"/>
    <property type="molecule type" value="Genomic_DNA"/>
</dbReference>
<dbReference type="NCBIfam" id="TIGR00229">
    <property type="entry name" value="sensory_box"/>
    <property type="match status" value="1"/>
</dbReference>